<dbReference type="EC" id="2.7.13.3" evidence="3"/>
<protein>
    <recommendedName>
        <fullName evidence="3">histidine kinase</fullName>
        <ecNumber evidence="3">2.7.13.3</ecNumber>
    </recommendedName>
</protein>
<dbReference type="Gene3D" id="1.10.287.130">
    <property type="match status" value="1"/>
</dbReference>
<dbReference type="InterPro" id="IPR005467">
    <property type="entry name" value="His_kinase_dom"/>
</dbReference>
<dbReference type="CDD" id="cd00075">
    <property type="entry name" value="HATPase"/>
    <property type="match status" value="1"/>
</dbReference>
<evidence type="ECO:0000256" key="1">
    <source>
        <dbReference type="ARBA" id="ARBA00000085"/>
    </source>
</evidence>
<dbReference type="InterPro" id="IPR050351">
    <property type="entry name" value="BphY/WalK/GraS-like"/>
</dbReference>
<dbReference type="SUPFAM" id="SSF55874">
    <property type="entry name" value="ATPase domain of HSP90 chaperone/DNA topoisomerase II/histidine kinase"/>
    <property type="match status" value="1"/>
</dbReference>
<keyword evidence="5" id="KW-0808">Transferase</keyword>
<dbReference type="PROSITE" id="PS50109">
    <property type="entry name" value="HIS_KIN"/>
    <property type="match status" value="1"/>
</dbReference>
<dbReference type="GO" id="GO:0016301">
    <property type="term" value="F:kinase activity"/>
    <property type="evidence" value="ECO:0007669"/>
    <property type="project" value="UniProtKB-KW"/>
</dbReference>
<dbReference type="Pfam" id="PF02518">
    <property type="entry name" value="HATPase_c"/>
    <property type="match status" value="1"/>
</dbReference>
<sequence length="359" mass="40544">MTEHRPTSHDLHQNAETTRPSPIFPFINQAIDAICYIDLVEFHFYANDRLHQLYPALESTAFPTHTALADYIQSALLRSGCSSEQATSFWDLTCSTSADDGEQTLPIDGRAITLSFHFVHPRSGVFIVWRDMTNEVTEKEQHDAFMTGFSREVQHPITLISSYTERLSRNRDLDPVSKDLLHVVRREAERLEHLLTSFLAYQQQARHDDLTVTTFLLDPILQKMCAHYKTISPFHEIALSIAEPLVIKADEQRLLQLLHNLIGNAIRHSPEGGTIRLGLTRVEGTAVLSVHDPGLGIPPHLLPHLLDSRGSDDFDLGLLFCKQIVEAHGWSIHVESVYGEGTTCFIELHTLDVEAMNEK</sequence>
<dbReference type="InterPro" id="IPR003594">
    <property type="entry name" value="HATPase_dom"/>
</dbReference>
<evidence type="ECO:0000256" key="2">
    <source>
        <dbReference type="ARBA" id="ARBA00004370"/>
    </source>
</evidence>
<dbReference type="PANTHER" id="PTHR45453:SF1">
    <property type="entry name" value="PHOSPHATE REGULON SENSOR PROTEIN PHOR"/>
    <property type="match status" value="1"/>
</dbReference>
<reference evidence="11 12" key="1">
    <citation type="submission" date="2022-07" db="EMBL/GenBank/DDBJ databases">
        <title>Genomic and pangenome structural analysis of the polyextremophile Exiguobacterium.</title>
        <authorList>
            <person name="Shen L."/>
        </authorList>
    </citation>
    <scope>NUCLEOTIDE SEQUENCE [LARGE SCALE GENOMIC DNA]</scope>
    <source>
        <strain evidence="11 12">12_1</strain>
    </source>
</reference>
<accession>A0ABT2L227</accession>
<comment type="catalytic activity">
    <reaction evidence="1">
        <text>ATP + protein L-histidine = ADP + protein N-phospho-L-histidine.</text>
        <dbReference type="EC" id="2.7.13.3"/>
    </reaction>
</comment>
<evidence type="ECO:0000256" key="7">
    <source>
        <dbReference type="ARBA" id="ARBA00022777"/>
    </source>
</evidence>
<dbReference type="RefSeq" id="WP_051690231.1">
    <property type="nucleotide sequence ID" value="NZ_JANIEK010000067.1"/>
</dbReference>
<keyword evidence="7 11" id="KW-0418">Kinase</keyword>
<dbReference type="Pfam" id="PF00512">
    <property type="entry name" value="HisKA"/>
    <property type="match status" value="1"/>
</dbReference>
<evidence type="ECO:0000313" key="11">
    <source>
        <dbReference type="EMBL" id="MCT4796434.1"/>
    </source>
</evidence>
<dbReference type="InterPro" id="IPR036097">
    <property type="entry name" value="HisK_dim/P_sf"/>
</dbReference>
<keyword evidence="6" id="KW-0547">Nucleotide-binding</keyword>
<dbReference type="SMART" id="SM00387">
    <property type="entry name" value="HATPase_c"/>
    <property type="match status" value="1"/>
</dbReference>
<dbReference type="CDD" id="cd00082">
    <property type="entry name" value="HisKA"/>
    <property type="match status" value="1"/>
</dbReference>
<evidence type="ECO:0000313" key="12">
    <source>
        <dbReference type="Proteomes" id="UP001206821"/>
    </source>
</evidence>
<evidence type="ECO:0000256" key="9">
    <source>
        <dbReference type="ARBA" id="ARBA00023012"/>
    </source>
</evidence>
<keyword evidence="4" id="KW-0597">Phosphoprotein</keyword>
<dbReference type="Proteomes" id="UP001206821">
    <property type="component" value="Unassembled WGS sequence"/>
</dbReference>
<keyword evidence="8" id="KW-0067">ATP-binding</keyword>
<evidence type="ECO:0000256" key="6">
    <source>
        <dbReference type="ARBA" id="ARBA00022741"/>
    </source>
</evidence>
<proteinExistence type="predicted"/>
<dbReference type="SUPFAM" id="SSF47384">
    <property type="entry name" value="Homodimeric domain of signal transducing histidine kinase"/>
    <property type="match status" value="1"/>
</dbReference>
<dbReference type="InterPro" id="IPR036890">
    <property type="entry name" value="HATPase_C_sf"/>
</dbReference>
<evidence type="ECO:0000259" key="10">
    <source>
        <dbReference type="PROSITE" id="PS50109"/>
    </source>
</evidence>
<feature type="domain" description="Histidine kinase" evidence="10">
    <location>
        <begin position="148"/>
        <end position="352"/>
    </location>
</feature>
<dbReference type="Gene3D" id="3.30.565.10">
    <property type="entry name" value="Histidine kinase-like ATPase, C-terminal domain"/>
    <property type="match status" value="1"/>
</dbReference>
<keyword evidence="12" id="KW-1185">Reference proteome</keyword>
<evidence type="ECO:0000256" key="3">
    <source>
        <dbReference type="ARBA" id="ARBA00012438"/>
    </source>
</evidence>
<dbReference type="PANTHER" id="PTHR45453">
    <property type="entry name" value="PHOSPHATE REGULON SENSOR PROTEIN PHOR"/>
    <property type="match status" value="1"/>
</dbReference>
<comment type="subcellular location">
    <subcellularLocation>
        <location evidence="2">Membrane</location>
    </subcellularLocation>
</comment>
<evidence type="ECO:0000256" key="5">
    <source>
        <dbReference type="ARBA" id="ARBA00022679"/>
    </source>
</evidence>
<comment type="caution">
    <text evidence="11">The sequence shown here is derived from an EMBL/GenBank/DDBJ whole genome shotgun (WGS) entry which is preliminary data.</text>
</comment>
<name>A0ABT2L227_9BACL</name>
<evidence type="ECO:0000256" key="8">
    <source>
        <dbReference type="ARBA" id="ARBA00022840"/>
    </source>
</evidence>
<gene>
    <name evidence="11" type="ORF">NQG31_12845</name>
</gene>
<dbReference type="InterPro" id="IPR003661">
    <property type="entry name" value="HisK_dim/P_dom"/>
</dbReference>
<dbReference type="SMART" id="SM00388">
    <property type="entry name" value="HisKA"/>
    <property type="match status" value="1"/>
</dbReference>
<evidence type="ECO:0000256" key="4">
    <source>
        <dbReference type="ARBA" id="ARBA00022553"/>
    </source>
</evidence>
<keyword evidence="9" id="KW-0902">Two-component regulatory system</keyword>
<organism evidence="11 12">
    <name type="scientific">Exiguobacterium alkaliphilum</name>
    <dbReference type="NCBI Taxonomy" id="1428684"/>
    <lineage>
        <taxon>Bacteria</taxon>
        <taxon>Bacillati</taxon>
        <taxon>Bacillota</taxon>
        <taxon>Bacilli</taxon>
        <taxon>Bacillales</taxon>
        <taxon>Bacillales Family XII. Incertae Sedis</taxon>
        <taxon>Exiguobacterium</taxon>
    </lineage>
</organism>
<dbReference type="EMBL" id="JANIEK010000067">
    <property type="protein sequence ID" value="MCT4796434.1"/>
    <property type="molecule type" value="Genomic_DNA"/>
</dbReference>